<evidence type="ECO:0000256" key="1">
    <source>
        <dbReference type="ARBA" id="ARBA00004651"/>
    </source>
</evidence>
<keyword evidence="3 9" id="KW-0812">Transmembrane</keyword>
<feature type="transmembrane region" description="Helical" evidence="9">
    <location>
        <begin position="472"/>
        <end position="496"/>
    </location>
</feature>
<comment type="caution">
    <text evidence="10">The sequence shown here is derived from an EMBL/GenBank/DDBJ whole genome shotgun (WGS) entry which is preliminary data.</text>
</comment>
<feature type="transmembrane region" description="Helical" evidence="9">
    <location>
        <begin position="172"/>
        <end position="192"/>
    </location>
</feature>
<comment type="subcellular location">
    <subcellularLocation>
        <location evidence="1">Cell membrane</location>
        <topology evidence="1">Multi-pass membrane protein</topology>
    </subcellularLocation>
</comment>
<feature type="region of interest" description="Disordered" evidence="8">
    <location>
        <begin position="1"/>
        <end position="86"/>
    </location>
</feature>
<dbReference type="InterPro" id="IPR051050">
    <property type="entry name" value="Lipid_II_flippase_MurJ/MviN"/>
</dbReference>
<feature type="transmembrane region" description="Helical" evidence="9">
    <location>
        <begin position="278"/>
        <end position="300"/>
    </location>
</feature>
<keyword evidence="2" id="KW-1003">Cell membrane</keyword>
<name>A0A8I1HR14_9CORY</name>
<keyword evidence="4" id="KW-0133">Cell shape</keyword>
<proteinExistence type="predicted"/>
<dbReference type="Gene3D" id="1.10.510.10">
    <property type="entry name" value="Transferase(Phosphotransferase) domain 1"/>
    <property type="match status" value="1"/>
</dbReference>
<reference evidence="10 11" key="1">
    <citation type="submission" date="2020-12" db="EMBL/GenBank/DDBJ databases">
        <title>Draft genome sequence of the commensal strain Corynebacterium tuberculostearicum MFP09/CIP 102622 isolated from human skin.</title>
        <authorList>
            <person name="Boukerb A.M."/>
            <person name="Janvier X."/>
            <person name="Feuilloley M.G.J."/>
            <person name="Groboillot A."/>
        </authorList>
    </citation>
    <scope>NUCLEOTIDE SEQUENCE [LARGE SCALE GENOMIC DNA]</scope>
    <source>
        <strain evidence="10 11">CIP 102622</strain>
    </source>
</reference>
<evidence type="ECO:0000313" key="10">
    <source>
        <dbReference type="EMBL" id="MBK3428291.1"/>
    </source>
</evidence>
<dbReference type="Pfam" id="PF03023">
    <property type="entry name" value="MurJ"/>
    <property type="match status" value="1"/>
</dbReference>
<dbReference type="AlphaFoldDB" id="A0A8I1HR14"/>
<keyword evidence="5" id="KW-0573">Peptidoglycan synthesis</keyword>
<dbReference type="RefSeq" id="WP_200435902.1">
    <property type="nucleotide sequence ID" value="NZ_JAEHFL010000009.1"/>
</dbReference>
<gene>
    <name evidence="10" type="primary">murJ</name>
    <name evidence="10" type="ORF">JDP02_07150</name>
</gene>
<evidence type="ECO:0000256" key="7">
    <source>
        <dbReference type="ARBA" id="ARBA00023136"/>
    </source>
</evidence>
<evidence type="ECO:0000256" key="2">
    <source>
        <dbReference type="ARBA" id="ARBA00022475"/>
    </source>
</evidence>
<feature type="region of interest" description="Disordered" evidence="8">
    <location>
        <begin position="919"/>
        <end position="951"/>
    </location>
</feature>
<evidence type="ECO:0000256" key="5">
    <source>
        <dbReference type="ARBA" id="ARBA00022984"/>
    </source>
</evidence>
<feature type="transmembrane region" description="Helical" evidence="9">
    <location>
        <begin position="959"/>
        <end position="981"/>
    </location>
</feature>
<dbReference type="CDD" id="cd13973">
    <property type="entry name" value="PK_MviN-like"/>
    <property type="match status" value="1"/>
</dbReference>
<dbReference type="GO" id="GO:0034204">
    <property type="term" value="P:lipid translocation"/>
    <property type="evidence" value="ECO:0007669"/>
    <property type="project" value="TreeGrafter"/>
</dbReference>
<dbReference type="EMBL" id="JAEHFL010000009">
    <property type="protein sequence ID" value="MBK3428291.1"/>
    <property type="molecule type" value="Genomic_DNA"/>
</dbReference>
<feature type="compositionally biased region" description="Basic and acidic residues" evidence="8">
    <location>
        <begin position="1"/>
        <end position="14"/>
    </location>
</feature>
<sequence>MTDKTGREAEHVEKSPAGVVDPKDAAVPAEHPAPAGARGRIVQASPPAPVPEKRPTPAVKDTTVPPEEDKSALTGRNADNESSNQDVIRATGTMAIATLLSRITGFLRQMLIGATLGATVGTAFSSANQIPNLVTEIVLGAVLTSLVVPVLVRAEKEDTDRGETFVRRLFTLAFSILGIVTIASVVLAPFLTRMMLPEDSKANAVQATSLAFLLLPQILFYGLFALFQAVLNTKNVFGPGAWAPVINNFISISVLLAYRFLPGELDPHEPTPVADPHVMLLGLGTTTAVMVQCLILLPYLKKAGINLRPKWGLDARIKQFGGMALAIITYVAISQLGYVVTSRVAAYADAGAPLVYQNAWLMLQVPYGVIGVTLLTAIMPRLSRNAADGDVDAVVRDLTLGSKLTFIALIPIVIFMTGFGVPIARALFQYGAYGAESAEQLGLTISFSAFTLIPYALVLLHLRVFYAREEAWTPTFIIAGITLTKIVLTLLAPLMTSNPDRVVILLGTANGFGFVSGAVIGGFLLKRKLGSLGGKAVTQTVLWASGAGLVGLVVSWVLYWGVNYLLPENLPSIVSLIKVAVLGVIFLIATGLVLSKSSLPEVQNLARALQRIPGMSRFIKVDSSKAIELEEPDVPEIQPVFSQDAFNATLVPPPMSAGIVRGPRLVPGAPVSDGRFRLLQDHGAVTGAQFWQAREQSTGRLVALTFVDTNSLAPIAPSTPGVAARRSAEISRNTRRLAELELDTVADNIQVLSYRTGCLVVADWFEGTSLKQVAEADNLDPHSVARATAPLFADAAAAHDAGLILGVEHRDRFRVSTDGVVKVAFPAVLDGTSAATDREALSSALELLVESTEPSPKKLRDISEDANLPADEAAQRVEDAHYALDSADEDSREEKMEELQEAQALTLAGIAQRLRDFAPDEPEEAPEALPVKAQVEPDQEDDPAQEPGFGGRGYSGSGVIVIGIFATIFVVAMAALTTWIMSLLSNVEASNPVSETIHGSTDIPDTPPVRLQPSSAVTVPENKDYAALIDGKTATTWSTADEDTGVLVTLDNPTHLAVMPVVQSNSTGTKYAVYGVNQESFNPENPQAGSLHQLARGKFKSGTEDIELEETNEQFDALLLMITELPKSDKATIADIELVGQP</sequence>
<feature type="transmembrane region" description="Helical" evidence="9">
    <location>
        <begin position="537"/>
        <end position="561"/>
    </location>
</feature>
<feature type="transmembrane region" description="Helical" evidence="9">
    <location>
        <begin position="204"/>
        <end position="227"/>
    </location>
</feature>
<dbReference type="PRINTS" id="PR01806">
    <property type="entry name" value="VIRFACTRMVIN"/>
</dbReference>
<dbReference type="NCBIfam" id="TIGR01695">
    <property type="entry name" value="murJ_mviN"/>
    <property type="match status" value="1"/>
</dbReference>
<dbReference type="GO" id="GO:0009252">
    <property type="term" value="P:peptidoglycan biosynthetic process"/>
    <property type="evidence" value="ECO:0007669"/>
    <property type="project" value="UniProtKB-KW"/>
</dbReference>
<dbReference type="Proteomes" id="UP000603369">
    <property type="component" value="Unassembled WGS sequence"/>
</dbReference>
<feature type="transmembrane region" description="Helical" evidence="9">
    <location>
        <begin position="359"/>
        <end position="378"/>
    </location>
</feature>
<dbReference type="GO" id="GO:0015648">
    <property type="term" value="F:lipid-linked peptidoglycan transporter activity"/>
    <property type="evidence" value="ECO:0007669"/>
    <property type="project" value="TreeGrafter"/>
</dbReference>
<feature type="transmembrane region" description="Helical" evidence="9">
    <location>
        <begin position="573"/>
        <end position="594"/>
    </location>
</feature>
<dbReference type="GO" id="GO:0008360">
    <property type="term" value="P:regulation of cell shape"/>
    <property type="evidence" value="ECO:0007669"/>
    <property type="project" value="UniProtKB-KW"/>
</dbReference>
<keyword evidence="6 9" id="KW-1133">Transmembrane helix</keyword>
<dbReference type="PANTHER" id="PTHR47019:SF1">
    <property type="entry name" value="LIPID II FLIPPASE MURJ"/>
    <property type="match status" value="1"/>
</dbReference>
<feature type="transmembrane region" description="Helical" evidence="9">
    <location>
        <begin position="406"/>
        <end position="428"/>
    </location>
</feature>
<feature type="transmembrane region" description="Helical" evidence="9">
    <location>
        <begin position="502"/>
        <end position="525"/>
    </location>
</feature>
<dbReference type="CDD" id="cd13123">
    <property type="entry name" value="MATE_MurJ_like"/>
    <property type="match status" value="1"/>
</dbReference>
<feature type="transmembrane region" description="Helical" evidence="9">
    <location>
        <begin position="133"/>
        <end position="152"/>
    </location>
</feature>
<feature type="transmembrane region" description="Helical" evidence="9">
    <location>
        <begin position="239"/>
        <end position="258"/>
    </location>
</feature>
<keyword evidence="7 9" id="KW-0472">Membrane</keyword>
<feature type="transmembrane region" description="Helical" evidence="9">
    <location>
        <begin position="320"/>
        <end position="339"/>
    </location>
</feature>
<evidence type="ECO:0000256" key="6">
    <source>
        <dbReference type="ARBA" id="ARBA00022989"/>
    </source>
</evidence>
<evidence type="ECO:0000313" key="11">
    <source>
        <dbReference type="Proteomes" id="UP000603369"/>
    </source>
</evidence>
<feature type="transmembrane region" description="Helical" evidence="9">
    <location>
        <begin position="440"/>
        <end position="460"/>
    </location>
</feature>
<keyword evidence="11" id="KW-1185">Reference proteome</keyword>
<evidence type="ECO:0000256" key="9">
    <source>
        <dbReference type="SAM" id="Phobius"/>
    </source>
</evidence>
<dbReference type="GO" id="GO:0005886">
    <property type="term" value="C:plasma membrane"/>
    <property type="evidence" value="ECO:0007669"/>
    <property type="project" value="UniProtKB-SubCell"/>
</dbReference>
<evidence type="ECO:0000256" key="4">
    <source>
        <dbReference type="ARBA" id="ARBA00022960"/>
    </source>
</evidence>
<organism evidence="10 11">
    <name type="scientific">Corynebacterium tuberculostearicum</name>
    <dbReference type="NCBI Taxonomy" id="38304"/>
    <lineage>
        <taxon>Bacteria</taxon>
        <taxon>Bacillati</taxon>
        <taxon>Actinomycetota</taxon>
        <taxon>Actinomycetes</taxon>
        <taxon>Mycobacteriales</taxon>
        <taxon>Corynebacteriaceae</taxon>
        <taxon>Corynebacterium</taxon>
    </lineage>
</organism>
<dbReference type="InterPro" id="IPR004268">
    <property type="entry name" value="MurJ"/>
</dbReference>
<accession>A0A8I1HR14</accession>
<dbReference type="Gene3D" id="3.30.200.20">
    <property type="entry name" value="Phosphorylase Kinase, domain 1"/>
    <property type="match status" value="1"/>
</dbReference>
<dbReference type="PANTHER" id="PTHR47019">
    <property type="entry name" value="LIPID II FLIPPASE MURJ"/>
    <property type="match status" value="1"/>
</dbReference>
<evidence type="ECO:0000256" key="8">
    <source>
        <dbReference type="SAM" id="MobiDB-lite"/>
    </source>
</evidence>
<evidence type="ECO:0000256" key="3">
    <source>
        <dbReference type="ARBA" id="ARBA00022692"/>
    </source>
</evidence>
<protein>
    <submittedName>
        <fullName evidence="10">Murein biosynthesis integral membrane protein MurJ</fullName>
    </submittedName>
</protein>